<proteinExistence type="predicted"/>
<protein>
    <submittedName>
        <fullName evidence="1">Uncharacterized protein</fullName>
    </submittedName>
</protein>
<dbReference type="AlphaFoldDB" id="A0A0E9Y2N2"/>
<organism evidence="1">
    <name type="scientific">Anguilla anguilla</name>
    <name type="common">European freshwater eel</name>
    <name type="synonym">Muraena anguilla</name>
    <dbReference type="NCBI Taxonomy" id="7936"/>
    <lineage>
        <taxon>Eukaryota</taxon>
        <taxon>Metazoa</taxon>
        <taxon>Chordata</taxon>
        <taxon>Craniata</taxon>
        <taxon>Vertebrata</taxon>
        <taxon>Euteleostomi</taxon>
        <taxon>Actinopterygii</taxon>
        <taxon>Neopterygii</taxon>
        <taxon>Teleostei</taxon>
        <taxon>Anguilliformes</taxon>
        <taxon>Anguillidae</taxon>
        <taxon>Anguilla</taxon>
    </lineage>
</organism>
<evidence type="ECO:0000313" key="1">
    <source>
        <dbReference type="EMBL" id="JAI08409.1"/>
    </source>
</evidence>
<reference evidence="1" key="1">
    <citation type="submission" date="2014-11" db="EMBL/GenBank/DDBJ databases">
        <authorList>
            <person name="Amaro Gonzalez C."/>
        </authorList>
    </citation>
    <scope>NUCLEOTIDE SEQUENCE</scope>
</reference>
<name>A0A0E9Y2N2_ANGAN</name>
<sequence length="92" mass="10614">MVKNADQNRFAWKGHGQRFELRAISCHQTKPVTLLQRLQIVAPSRAWSLLWIHQRKWTPSQNPLISQSCMILSLVFLHSEVGSVHSQELGQQ</sequence>
<dbReference type="EMBL" id="GBXM01000169">
    <property type="protein sequence ID" value="JAI08409.1"/>
    <property type="molecule type" value="Transcribed_RNA"/>
</dbReference>
<accession>A0A0E9Y2N2</accession>
<reference evidence="1" key="2">
    <citation type="journal article" date="2015" name="Fish Shellfish Immunol.">
        <title>Early steps in the European eel (Anguilla anguilla)-Vibrio vulnificus interaction in the gills: Role of the RtxA13 toxin.</title>
        <authorList>
            <person name="Callol A."/>
            <person name="Pajuelo D."/>
            <person name="Ebbesson L."/>
            <person name="Teles M."/>
            <person name="MacKenzie S."/>
            <person name="Amaro C."/>
        </authorList>
    </citation>
    <scope>NUCLEOTIDE SEQUENCE</scope>
</reference>